<proteinExistence type="predicted"/>
<dbReference type="GO" id="GO:0000155">
    <property type="term" value="F:phosphorelay sensor kinase activity"/>
    <property type="evidence" value="ECO:0007669"/>
    <property type="project" value="InterPro"/>
</dbReference>
<dbReference type="AlphaFoldDB" id="A0A9D2L2B4"/>
<dbReference type="Gene3D" id="3.30.565.10">
    <property type="entry name" value="Histidine kinase-like ATPase, C-terminal domain"/>
    <property type="match status" value="1"/>
</dbReference>
<sequence length="598" mass="68693">MKSGRNPFRVMSVVMLLLVTFCIIFPIISLLSIVYVRSIRQMEEMMTQRILAETASYAEILEQELQAIRLQNYNVLSDRTVTTLPVWFEREAQDSYFVLRLQAVQASLDAIIYGHDIIENVTIYYPRISRKVTSTSQSTYEEEKEGVEKIISQTEETKVWADAEHIVFWASSSFGDQTAYEDMNVVILTVLSKYGLESYLDRLVGDTGNGFALSAGGWDYGGFFVSTGSGLSADILPQEPDGDGHLMVELQGNSFLLSWAEVDGEMTFYQLSPFDRIQEPLRGWYQARIFFIFLLLCLLLLFTAAFYLMIQRPINHAKNTFMRMEKGELGVQMGSSWYVEFQNMYSQFDSMSRRIQDLVEREYELRLLNYRAQMKQLQHQINPHFLYNTYFVLRGLLQEEEYDQALQMSDVIGRYLKYITLSDRGEATLEEEVEHAKAYAQIQQIRFSKRVKICFAECPEKIAKRRVPKLIIQPLLENAFDHAIKDKLSGGFIRVRYICEPQLAHIYVEDNGEKLTDDMLAGLSQMLSSREPLLGESVALLNIHKRLVLMYGEGSGLFVSRSELGGLCCELVIRWKQDEKSGLSGEGNEYEKNPCGGR</sequence>
<dbReference type="InterPro" id="IPR036890">
    <property type="entry name" value="HATPase_C_sf"/>
</dbReference>
<keyword evidence="3" id="KW-0418">Kinase</keyword>
<evidence type="ECO:0000256" key="1">
    <source>
        <dbReference type="SAM" id="Phobius"/>
    </source>
</evidence>
<organism evidence="3 4">
    <name type="scientific">Candidatus Eisenbergiella merdipullorum</name>
    <dbReference type="NCBI Taxonomy" id="2838553"/>
    <lineage>
        <taxon>Bacteria</taxon>
        <taxon>Bacillati</taxon>
        <taxon>Bacillota</taxon>
        <taxon>Clostridia</taxon>
        <taxon>Lachnospirales</taxon>
        <taxon>Lachnospiraceae</taxon>
        <taxon>Eisenbergiella</taxon>
    </lineage>
</organism>
<keyword evidence="1" id="KW-1133">Transmembrane helix</keyword>
<name>A0A9D2L2B4_9FIRM</name>
<keyword evidence="1" id="KW-0812">Transmembrane</keyword>
<dbReference type="SUPFAM" id="SSF55874">
    <property type="entry name" value="ATPase domain of HSP90 chaperone/DNA topoisomerase II/histidine kinase"/>
    <property type="match status" value="1"/>
</dbReference>
<keyword evidence="1" id="KW-0472">Membrane</keyword>
<dbReference type="Proteomes" id="UP000886858">
    <property type="component" value="Unassembled WGS sequence"/>
</dbReference>
<feature type="transmembrane region" description="Helical" evidence="1">
    <location>
        <begin position="289"/>
        <end position="310"/>
    </location>
</feature>
<reference evidence="3" key="1">
    <citation type="journal article" date="2021" name="PeerJ">
        <title>Extensive microbial diversity within the chicken gut microbiome revealed by metagenomics and culture.</title>
        <authorList>
            <person name="Gilroy R."/>
            <person name="Ravi A."/>
            <person name="Getino M."/>
            <person name="Pursley I."/>
            <person name="Horton D.L."/>
            <person name="Alikhan N.F."/>
            <person name="Baker D."/>
            <person name="Gharbi K."/>
            <person name="Hall N."/>
            <person name="Watson M."/>
            <person name="Adriaenssens E.M."/>
            <person name="Foster-Nyarko E."/>
            <person name="Jarju S."/>
            <person name="Secka A."/>
            <person name="Antonio M."/>
            <person name="Oren A."/>
            <person name="Chaudhuri R.R."/>
            <person name="La Ragione R."/>
            <person name="Hildebrand F."/>
            <person name="Pallen M.J."/>
        </authorList>
    </citation>
    <scope>NUCLEOTIDE SEQUENCE</scope>
    <source>
        <strain evidence="3">CHK179-7159</strain>
    </source>
</reference>
<gene>
    <name evidence="3" type="ORF">H9717_14465</name>
</gene>
<feature type="transmembrane region" description="Helical" evidence="1">
    <location>
        <begin position="12"/>
        <end position="36"/>
    </location>
</feature>
<dbReference type="EMBL" id="DWYY01000167">
    <property type="protein sequence ID" value="HJA94290.1"/>
    <property type="molecule type" value="Genomic_DNA"/>
</dbReference>
<reference evidence="3" key="2">
    <citation type="submission" date="2021-04" db="EMBL/GenBank/DDBJ databases">
        <authorList>
            <person name="Gilroy R."/>
        </authorList>
    </citation>
    <scope>NUCLEOTIDE SEQUENCE</scope>
    <source>
        <strain evidence="3">CHK179-7159</strain>
    </source>
</reference>
<dbReference type="Gene3D" id="6.10.340.10">
    <property type="match status" value="1"/>
</dbReference>
<feature type="domain" description="Signal transduction histidine kinase internal region" evidence="2">
    <location>
        <begin position="372"/>
        <end position="450"/>
    </location>
</feature>
<dbReference type="InterPro" id="IPR050640">
    <property type="entry name" value="Bact_2-comp_sensor_kinase"/>
</dbReference>
<dbReference type="Pfam" id="PF06580">
    <property type="entry name" value="His_kinase"/>
    <property type="match status" value="1"/>
</dbReference>
<comment type="caution">
    <text evidence="3">The sequence shown here is derived from an EMBL/GenBank/DDBJ whole genome shotgun (WGS) entry which is preliminary data.</text>
</comment>
<evidence type="ECO:0000259" key="2">
    <source>
        <dbReference type="Pfam" id="PF06580"/>
    </source>
</evidence>
<dbReference type="PANTHER" id="PTHR34220">
    <property type="entry name" value="SENSOR HISTIDINE KINASE YPDA"/>
    <property type="match status" value="1"/>
</dbReference>
<keyword evidence="3" id="KW-0808">Transferase</keyword>
<evidence type="ECO:0000313" key="3">
    <source>
        <dbReference type="EMBL" id="HJA94290.1"/>
    </source>
</evidence>
<evidence type="ECO:0000313" key="4">
    <source>
        <dbReference type="Proteomes" id="UP000886858"/>
    </source>
</evidence>
<accession>A0A9D2L2B4</accession>
<dbReference type="GO" id="GO:0016020">
    <property type="term" value="C:membrane"/>
    <property type="evidence" value="ECO:0007669"/>
    <property type="project" value="InterPro"/>
</dbReference>
<dbReference type="PANTHER" id="PTHR34220:SF9">
    <property type="entry name" value="SIGNAL TRANSDUCTION HISTIDINE KINASE INTERNAL REGION DOMAIN-CONTAINING PROTEIN"/>
    <property type="match status" value="1"/>
</dbReference>
<dbReference type="InterPro" id="IPR010559">
    <property type="entry name" value="Sig_transdc_His_kin_internal"/>
</dbReference>
<protein>
    <submittedName>
        <fullName evidence="3">Histidine kinase</fullName>
    </submittedName>
</protein>